<dbReference type="SMART" id="SM00382">
    <property type="entry name" value="AAA"/>
    <property type="match status" value="1"/>
</dbReference>
<feature type="domain" description="ABC transporter" evidence="10">
    <location>
        <begin position="2"/>
        <end position="237"/>
    </location>
</feature>
<dbReference type="GO" id="GO:0005524">
    <property type="term" value="F:ATP binding"/>
    <property type="evidence" value="ECO:0007669"/>
    <property type="project" value="UniProtKB-KW"/>
</dbReference>
<dbReference type="eggNOG" id="COG1120">
    <property type="taxonomic scope" value="Bacteria"/>
</dbReference>
<gene>
    <name evidence="11" type="ORF">BACPEC_01208</name>
</gene>
<dbReference type="SUPFAM" id="SSF52540">
    <property type="entry name" value="P-loop containing nucleoside triphosphate hydrolases"/>
    <property type="match status" value="1"/>
</dbReference>
<dbReference type="GO" id="GO:0005886">
    <property type="term" value="C:plasma membrane"/>
    <property type="evidence" value="ECO:0007669"/>
    <property type="project" value="UniProtKB-SubCell"/>
</dbReference>
<protein>
    <recommendedName>
        <fullName evidence="10">ABC transporter domain-containing protein</fullName>
    </recommendedName>
</protein>
<dbReference type="InterPro" id="IPR051535">
    <property type="entry name" value="Siderophore_ABC-ATPase"/>
</dbReference>
<reference evidence="11 12" key="2">
    <citation type="submission" date="2008-11" db="EMBL/GenBank/DDBJ databases">
        <authorList>
            <person name="Fulton L."/>
            <person name="Clifton S."/>
            <person name="Fulton B."/>
            <person name="Xu J."/>
            <person name="Minx P."/>
            <person name="Pepin K.H."/>
            <person name="Johnson M."/>
            <person name="Bhonagiri V."/>
            <person name="Nash W.E."/>
            <person name="Mardis E.R."/>
            <person name="Wilson R.K."/>
        </authorList>
    </citation>
    <scope>NUCLEOTIDE SEQUENCE [LARGE SCALE GENOMIC DNA]</scope>
    <source>
        <strain evidence="11 12">ATCC 43243</strain>
    </source>
</reference>
<dbReference type="PANTHER" id="PTHR42771">
    <property type="entry name" value="IRON(3+)-HYDROXAMATE IMPORT ATP-BINDING PROTEIN FHUC"/>
    <property type="match status" value="1"/>
</dbReference>
<evidence type="ECO:0000256" key="2">
    <source>
        <dbReference type="ARBA" id="ARBA00022448"/>
    </source>
</evidence>
<keyword evidence="4" id="KW-0410">Iron transport</keyword>
<keyword evidence="12" id="KW-1185">Reference proteome</keyword>
<keyword evidence="9" id="KW-0472">Membrane</keyword>
<dbReference type="PANTHER" id="PTHR42771:SF2">
    <property type="entry name" value="IRON(3+)-HYDROXAMATE IMPORT ATP-BINDING PROTEIN FHUC"/>
    <property type="match status" value="1"/>
</dbReference>
<keyword evidence="5" id="KW-0547">Nucleotide-binding</keyword>
<dbReference type="STRING" id="483218.BACPEC_01208"/>
<evidence type="ECO:0000313" key="11">
    <source>
        <dbReference type="EMBL" id="EEC58220.1"/>
    </source>
</evidence>
<dbReference type="PROSITE" id="PS50893">
    <property type="entry name" value="ABC_TRANSPORTER_2"/>
    <property type="match status" value="1"/>
</dbReference>
<keyword evidence="7" id="KW-0408">Iron</keyword>
<dbReference type="InterPro" id="IPR003593">
    <property type="entry name" value="AAA+_ATPase"/>
</dbReference>
<dbReference type="Proteomes" id="UP000003136">
    <property type="component" value="Unassembled WGS sequence"/>
</dbReference>
<dbReference type="FunFam" id="3.40.50.300:FF:000134">
    <property type="entry name" value="Iron-enterobactin ABC transporter ATP-binding protein"/>
    <property type="match status" value="1"/>
</dbReference>
<dbReference type="GO" id="GO:0016887">
    <property type="term" value="F:ATP hydrolysis activity"/>
    <property type="evidence" value="ECO:0007669"/>
    <property type="project" value="InterPro"/>
</dbReference>
<proteinExistence type="predicted"/>
<dbReference type="Pfam" id="PF00005">
    <property type="entry name" value="ABC_tran"/>
    <property type="match status" value="1"/>
</dbReference>
<dbReference type="EMBL" id="ABVQ01000035">
    <property type="protein sequence ID" value="EEC58220.1"/>
    <property type="molecule type" value="Genomic_DNA"/>
</dbReference>
<name>B7AR98_9FIRM</name>
<keyword evidence="2" id="KW-0813">Transport</keyword>
<evidence type="ECO:0000256" key="3">
    <source>
        <dbReference type="ARBA" id="ARBA00022475"/>
    </source>
</evidence>
<sequence>MLRFDNLNVSYRHEEILHGITEQIPTGCITTILGPNGCGKTTLISSINGSSDVTGGRILLDDTDILKLSYKERARLIAFLPQIRQIIPALPVKTLVEHGRFPHLGFARKKSAEDIRIVDEVMHFTGIDKYRDMYANTLSGGIRQRVFFAMILAQDCDTIILDEPTTYLDIEGQRIFYNMILELKEKGKTILLVLHDISKALSISDKIIVMNNSEIVFGGTPAGCIESHILEDVFHAQCRELHDEEGTYYLFT</sequence>
<dbReference type="HOGENOM" id="CLU_000604_1_11_9"/>
<organism evidence="11 12">
    <name type="scientific">[Bacteroides] pectinophilus ATCC 43243</name>
    <dbReference type="NCBI Taxonomy" id="483218"/>
    <lineage>
        <taxon>Bacteria</taxon>
        <taxon>Bacillati</taxon>
        <taxon>Bacillota</taxon>
        <taxon>Clostridia</taxon>
        <taxon>Eubacteriales</taxon>
    </lineage>
</organism>
<dbReference type="AlphaFoldDB" id="B7AR98"/>
<accession>B7AR98</accession>
<evidence type="ECO:0000256" key="8">
    <source>
        <dbReference type="ARBA" id="ARBA00023065"/>
    </source>
</evidence>
<dbReference type="InterPro" id="IPR003439">
    <property type="entry name" value="ABC_transporter-like_ATP-bd"/>
</dbReference>
<keyword evidence="6" id="KW-0067">ATP-binding</keyword>
<evidence type="ECO:0000256" key="9">
    <source>
        <dbReference type="ARBA" id="ARBA00023136"/>
    </source>
</evidence>
<dbReference type="GO" id="GO:0006826">
    <property type="term" value="P:iron ion transport"/>
    <property type="evidence" value="ECO:0007669"/>
    <property type="project" value="UniProtKB-KW"/>
</dbReference>
<evidence type="ECO:0000256" key="7">
    <source>
        <dbReference type="ARBA" id="ARBA00023004"/>
    </source>
</evidence>
<evidence type="ECO:0000256" key="6">
    <source>
        <dbReference type="ARBA" id="ARBA00022840"/>
    </source>
</evidence>
<evidence type="ECO:0000256" key="5">
    <source>
        <dbReference type="ARBA" id="ARBA00022741"/>
    </source>
</evidence>
<dbReference type="InterPro" id="IPR027417">
    <property type="entry name" value="P-loop_NTPase"/>
</dbReference>
<keyword evidence="8" id="KW-0406">Ion transport</keyword>
<keyword evidence="3" id="KW-1003">Cell membrane</keyword>
<evidence type="ECO:0000259" key="10">
    <source>
        <dbReference type="PROSITE" id="PS50893"/>
    </source>
</evidence>
<reference evidence="11 12" key="1">
    <citation type="submission" date="2008-11" db="EMBL/GenBank/DDBJ databases">
        <title>Draft genome sequence of Bacteroides pectinophilus (ATCC 43243).</title>
        <authorList>
            <person name="Sudarsanam P."/>
            <person name="Ley R."/>
            <person name="Guruge J."/>
            <person name="Turnbaugh P.J."/>
            <person name="Mahowald M."/>
            <person name="Liep D."/>
            <person name="Gordon J."/>
        </authorList>
    </citation>
    <scope>NUCLEOTIDE SEQUENCE [LARGE SCALE GENOMIC DNA]</scope>
    <source>
        <strain evidence="11 12">ATCC 43243</strain>
    </source>
</reference>
<comment type="subcellular location">
    <subcellularLocation>
        <location evidence="1">Cell membrane</location>
        <topology evidence="1">Peripheral membrane protein</topology>
    </subcellularLocation>
</comment>
<comment type="caution">
    <text evidence="11">The sequence shown here is derived from an EMBL/GenBank/DDBJ whole genome shotgun (WGS) entry which is preliminary data.</text>
</comment>
<dbReference type="Gene3D" id="3.40.50.300">
    <property type="entry name" value="P-loop containing nucleotide triphosphate hydrolases"/>
    <property type="match status" value="1"/>
</dbReference>
<evidence type="ECO:0000313" key="12">
    <source>
        <dbReference type="Proteomes" id="UP000003136"/>
    </source>
</evidence>
<evidence type="ECO:0000256" key="4">
    <source>
        <dbReference type="ARBA" id="ARBA00022496"/>
    </source>
</evidence>
<evidence type="ECO:0000256" key="1">
    <source>
        <dbReference type="ARBA" id="ARBA00004202"/>
    </source>
</evidence>